<feature type="transmembrane region" description="Helical" evidence="1">
    <location>
        <begin position="184"/>
        <end position="204"/>
    </location>
</feature>
<dbReference type="EMBL" id="MGHS01000003">
    <property type="protein sequence ID" value="OGM77223.1"/>
    <property type="molecule type" value="Genomic_DNA"/>
</dbReference>
<feature type="transmembrane region" description="Helical" evidence="1">
    <location>
        <begin position="63"/>
        <end position="81"/>
    </location>
</feature>
<feature type="transmembrane region" description="Helical" evidence="1">
    <location>
        <begin position="216"/>
        <end position="235"/>
    </location>
</feature>
<keyword evidence="1" id="KW-0472">Membrane</keyword>
<evidence type="ECO:0000313" key="2">
    <source>
        <dbReference type="EMBL" id="OGM77223.1"/>
    </source>
</evidence>
<feature type="transmembrane region" description="Helical" evidence="1">
    <location>
        <begin position="38"/>
        <end position="57"/>
    </location>
</feature>
<feature type="transmembrane region" description="Helical" evidence="1">
    <location>
        <begin position="93"/>
        <end position="117"/>
    </location>
</feature>
<keyword evidence="1" id="KW-1133">Transmembrane helix</keyword>
<feature type="transmembrane region" description="Helical" evidence="1">
    <location>
        <begin position="392"/>
        <end position="412"/>
    </location>
</feature>
<feature type="transmembrane region" description="Helical" evidence="1">
    <location>
        <begin position="353"/>
        <end position="371"/>
    </location>
</feature>
<proteinExistence type="predicted"/>
<feature type="transmembrane region" description="Helical" evidence="1">
    <location>
        <begin position="261"/>
        <end position="278"/>
    </location>
</feature>
<feature type="transmembrane region" description="Helical" evidence="1">
    <location>
        <begin position="489"/>
        <end position="511"/>
    </location>
</feature>
<sequence length="658" mass="75873">MNFLWLFPFLFSIFIFFTIPGFILLDRSNAKIPFWPKIFGGSAVGYVVFTLTSYLFLVLQLDFLIIPTFILVDLYFFRSFLRNSPKKIIPQKNLAIFVFIFLIGIIGQLLIIAPSGWNANGDLLFWSSHAHDGSWHIALMNEVKKGFPFQNPVFAGEKLVNYHIFSDIAPAIFNKYLGFSSLELYFRLFPLLYSLLLGALAFILGKSLGKTNASGFWSAIFIYFGGSFGYIVRLIQGKTIGGESIFWTNQTQSSIGNPPQIVSHIIVLTFLYLFIYLLENKSKILYLISVLLLGSLIVFKVYASIVLLGALFATGAWQIVKDRKFMIISLAILASVLSLVLYLPFYAKTSSFLIFQPWFFIRSMVVADSRLNWLDLELRRQFFLSLKTWKGYLRVFQIELIGFSIFFIGNLGMRFIGLFDFWNFLKTFFKNYFNQLFVLIIVLSLILPLLFLQKGVAGGTGQFLQYFILLFGVLAAISISRFMDKLHNIFLKFSLSALIIILAVPTQIGLLREFYGRSPFTKISKEELSALNFLKKNSPKESVILTPLYDPNLDLKDKIPNIWDWFDTAYVSAFSERRTYFNDYEQVDIMGYDYKERLEIKKEIFTETDPEIVKQKLLSSGVDYLYFLKPITPKVDLNKINLTKVFENNLVEIWSRPF</sequence>
<feature type="transmembrane region" description="Helical" evidence="1">
    <location>
        <begin position="284"/>
        <end position="313"/>
    </location>
</feature>
<organism evidence="2 3">
    <name type="scientific">Candidatus Woesebacteria bacterium RIFOXYA1_FULL_40_18</name>
    <dbReference type="NCBI Taxonomy" id="1802532"/>
    <lineage>
        <taxon>Bacteria</taxon>
        <taxon>Candidatus Woeseibacteriota</taxon>
    </lineage>
</organism>
<feature type="transmembrane region" description="Helical" evidence="1">
    <location>
        <begin position="432"/>
        <end position="451"/>
    </location>
</feature>
<gene>
    <name evidence="2" type="ORF">A2210_02570</name>
</gene>
<dbReference type="AlphaFoldDB" id="A0A1F8CLK0"/>
<evidence type="ECO:0008006" key="4">
    <source>
        <dbReference type="Google" id="ProtNLM"/>
    </source>
</evidence>
<dbReference type="Proteomes" id="UP000177855">
    <property type="component" value="Unassembled WGS sequence"/>
</dbReference>
<accession>A0A1F8CLK0</accession>
<name>A0A1F8CLK0_9BACT</name>
<evidence type="ECO:0000256" key="1">
    <source>
        <dbReference type="SAM" id="Phobius"/>
    </source>
</evidence>
<feature type="transmembrane region" description="Helical" evidence="1">
    <location>
        <begin position="325"/>
        <end position="347"/>
    </location>
</feature>
<evidence type="ECO:0000313" key="3">
    <source>
        <dbReference type="Proteomes" id="UP000177855"/>
    </source>
</evidence>
<feature type="transmembrane region" description="Helical" evidence="1">
    <location>
        <begin position="463"/>
        <end position="483"/>
    </location>
</feature>
<reference evidence="2 3" key="1">
    <citation type="journal article" date="2016" name="Nat. Commun.">
        <title>Thousands of microbial genomes shed light on interconnected biogeochemical processes in an aquifer system.</title>
        <authorList>
            <person name="Anantharaman K."/>
            <person name="Brown C.T."/>
            <person name="Hug L.A."/>
            <person name="Sharon I."/>
            <person name="Castelle C.J."/>
            <person name="Probst A.J."/>
            <person name="Thomas B.C."/>
            <person name="Singh A."/>
            <person name="Wilkins M.J."/>
            <person name="Karaoz U."/>
            <person name="Brodie E.L."/>
            <person name="Williams K.H."/>
            <person name="Hubbard S.S."/>
            <person name="Banfield J.F."/>
        </authorList>
    </citation>
    <scope>NUCLEOTIDE SEQUENCE [LARGE SCALE GENOMIC DNA]</scope>
</reference>
<protein>
    <recommendedName>
        <fullName evidence="4">Glycosyltransferase RgtA/B/C/D-like domain-containing protein</fullName>
    </recommendedName>
</protein>
<feature type="transmembrane region" description="Helical" evidence="1">
    <location>
        <begin position="6"/>
        <end position="26"/>
    </location>
</feature>
<comment type="caution">
    <text evidence="2">The sequence shown here is derived from an EMBL/GenBank/DDBJ whole genome shotgun (WGS) entry which is preliminary data.</text>
</comment>
<keyword evidence="1" id="KW-0812">Transmembrane</keyword>